<dbReference type="EMBL" id="MU863637">
    <property type="protein sequence ID" value="KAK4100958.1"/>
    <property type="molecule type" value="Genomic_DNA"/>
</dbReference>
<dbReference type="SUPFAM" id="SSF50182">
    <property type="entry name" value="Sm-like ribonucleoproteins"/>
    <property type="match status" value="1"/>
</dbReference>
<protein>
    <recommendedName>
        <fullName evidence="9">Sm protein F</fullName>
    </recommendedName>
</protein>
<evidence type="ECO:0000256" key="9">
    <source>
        <dbReference type="ARBA" id="ARBA00030144"/>
    </source>
</evidence>
<keyword evidence="8 10" id="KW-0687">Ribonucleoprotein</keyword>
<keyword evidence="5 10" id="KW-0694">RNA-binding</keyword>
<dbReference type="Gene3D" id="2.30.30.100">
    <property type="match status" value="1"/>
</dbReference>
<dbReference type="AlphaFoldDB" id="A0AAN6Q019"/>
<keyword evidence="6 10" id="KW-0508">mRNA splicing</keyword>
<evidence type="ECO:0000256" key="6">
    <source>
        <dbReference type="ARBA" id="ARBA00023187"/>
    </source>
</evidence>
<evidence type="ECO:0000256" key="8">
    <source>
        <dbReference type="ARBA" id="ARBA00023274"/>
    </source>
</evidence>
<dbReference type="PIRSF" id="PIRSF006609">
    <property type="entry name" value="snRNP_SmF"/>
    <property type="match status" value="1"/>
</dbReference>
<dbReference type="GO" id="GO:0003723">
    <property type="term" value="F:RNA binding"/>
    <property type="evidence" value="ECO:0007669"/>
    <property type="project" value="UniProtKB-UniRule"/>
</dbReference>
<comment type="caution">
    <text evidence="12">The sequence shown here is derived from an EMBL/GenBank/DDBJ whole genome shotgun (WGS) entry which is preliminary data.</text>
</comment>
<comment type="similarity">
    <text evidence="2 10">Belongs to the snRNP Sm proteins family. SmF/LSm6 subfamily.</text>
</comment>
<dbReference type="Proteomes" id="UP001305647">
    <property type="component" value="Unassembled WGS sequence"/>
</dbReference>
<evidence type="ECO:0000256" key="4">
    <source>
        <dbReference type="ARBA" id="ARBA00022728"/>
    </source>
</evidence>
<organism evidence="12 13">
    <name type="scientific">Parathielavia hyrcaniae</name>
    <dbReference type="NCBI Taxonomy" id="113614"/>
    <lineage>
        <taxon>Eukaryota</taxon>
        <taxon>Fungi</taxon>
        <taxon>Dikarya</taxon>
        <taxon>Ascomycota</taxon>
        <taxon>Pezizomycotina</taxon>
        <taxon>Sordariomycetes</taxon>
        <taxon>Sordariomycetidae</taxon>
        <taxon>Sordariales</taxon>
        <taxon>Chaetomiaceae</taxon>
        <taxon>Parathielavia</taxon>
    </lineage>
</organism>
<evidence type="ECO:0000256" key="1">
    <source>
        <dbReference type="ARBA" id="ARBA00004123"/>
    </source>
</evidence>
<dbReference type="GO" id="GO:0000398">
    <property type="term" value="P:mRNA splicing, via spliceosome"/>
    <property type="evidence" value="ECO:0007669"/>
    <property type="project" value="InterPro"/>
</dbReference>
<accession>A0AAN6Q019</accession>
<dbReference type="GO" id="GO:0034715">
    <property type="term" value="C:pICln-Sm protein complex"/>
    <property type="evidence" value="ECO:0007669"/>
    <property type="project" value="TreeGrafter"/>
</dbReference>
<dbReference type="InterPro" id="IPR034100">
    <property type="entry name" value="Sm_F"/>
</dbReference>
<evidence type="ECO:0000256" key="5">
    <source>
        <dbReference type="ARBA" id="ARBA00022884"/>
    </source>
</evidence>
<dbReference type="InterPro" id="IPR001163">
    <property type="entry name" value="Sm_dom_euk/arc"/>
</dbReference>
<dbReference type="GO" id="GO:0071013">
    <property type="term" value="C:catalytic step 2 spliceosome"/>
    <property type="evidence" value="ECO:0007669"/>
    <property type="project" value="TreeGrafter"/>
</dbReference>
<dbReference type="GO" id="GO:0005685">
    <property type="term" value="C:U1 snRNP"/>
    <property type="evidence" value="ECO:0007669"/>
    <property type="project" value="TreeGrafter"/>
</dbReference>
<dbReference type="PROSITE" id="PS52002">
    <property type="entry name" value="SM"/>
    <property type="match status" value="1"/>
</dbReference>
<name>A0AAN6Q019_9PEZI</name>
<feature type="domain" description="Sm" evidence="11">
    <location>
        <begin position="7"/>
        <end position="80"/>
    </location>
</feature>
<evidence type="ECO:0000256" key="2">
    <source>
        <dbReference type="ARBA" id="ARBA00007927"/>
    </source>
</evidence>
<dbReference type="CDD" id="cd01722">
    <property type="entry name" value="Sm_F"/>
    <property type="match status" value="1"/>
</dbReference>
<keyword evidence="3 10" id="KW-0507">mRNA processing</keyword>
<evidence type="ECO:0000256" key="10">
    <source>
        <dbReference type="PIRNR" id="PIRNR006609"/>
    </source>
</evidence>
<sequence>MSFVPINPRPFLQELVNKDVVVRLKWGETEYKGRLVSIDSYMNIQLSNTEEFIDRKSTGSLGQVLIRCNNVLYVTAADKNGEGDRDTKMEG</sequence>
<dbReference type="InterPro" id="IPR047575">
    <property type="entry name" value="Sm"/>
</dbReference>
<dbReference type="InterPro" id="IPR016487">
    <property type="entry name" value="Lsm6/sSmF"/>
</dbReference>
<dbReference type="InterPro" id="IPR010920">
    <property type="entry name" value="LSM_dom_sf"/>
</dbReference>
<dbReference type="SMART" id="SM00651">
    <property type="entry name" value="Sm"/>
    <property type="match status" value="1"/>
</dbReference>
<reference evidence="12" key="2">
    <citation type="submission" date="2023-05" db="EMBL/GenBank/DDBJ databases">
        <authorList>
            <consortium name="Lawrence Berkeley National Laboratory"/>
            <person name="Steindorff A."/>
            <person name="Hensen N."/>
            <person name="Bonometti L."/>
            <person name="Westerberg I."/>
            <person name="Brannstrom I.O."/>
            <person name="Guillou S."/>
            <person name="Cros-Aarteil S."/>
            <person name="Calhoun S."/>
            <person name="Haridas S."/>
            <person name="Kuo A."/>
            <person name="Mondo S."/>
            <person name="Pangilinan J."/>
            <person name="Riley R."/>
            <person name="Labutti K."/>
            <person name="Andreopoulos B."/>
            <person name="Lipzen A."/>
            <person name="Chen C."/>
            <person name="Yanf M."/>
            <person name="Daum C."/>
            <person name="Ng V."/>
            <person name="Clum A."/>
            <person name="Ohm R."/>
            <person name="Martin F."/>
            <person name="Silar P."/>
            <person name="Natvig D."/>
            <person name="Lalanne C."/>
            <person name="Gautier V."/>
            <person name="Ament-Velasquez S.L."/>
            <person name="Kruys A."/>
            <person name="Hutchinson M.I."/>
            <person name="Powell A.J."/>
            <person name="Barry K."/>
            <person name="Miller A.N."/>
            <person name="Grigoriev I.V."/>
            <person name="Debuchy R."/>
            <person name="Gladieux P."/>
            <person name="Thoren M.H."/>
            <person name="Johannesson H."/>
        </authorList>
    </citation>
    <scope>NUCLEOTIDE SEQUENCE</scope>
    <source>
        <strain evidence="12">CBS 757.83</strain>
    </source>
</reference>
<evidence type="ECO:0000256" key="7">
    <source>
        <dbReference type="ARBA" id="ARBA00023242"/>
    </source>
</evidence>
<evidence type="ECO:0000256" key="3">
    <source>
        <dbReference type="ARBA" id="ARBA00022664"/>
    </source>
</evidence>
<keyword evidence="13" id="KW-1185">Reference proteome</keyword>
<evidence type="ECO:0000313" key="13">
    <source>
        <dbReference type="Proteomes" id="UP001305647"/>
    </source>
</evidence>
<evidence type="ECO:0000313" key="12">
    <source>
        <dbReference type="EMBL" id="KAK4100958.1"/>
    </source>
</evidence>
<evidence type="ECO:0000259" key="11">
    <source>
        <dbReference type="PROSITE" id="PS52002"/>
    </source>
</evidence>
<dbReference type="Pfam" id="PF01423">
    <property type="entry name" value="LSM"/>
    <property type="match status" value="1"/>
</dbReference>
<comment type="subcellular location">
    <subcellularLocation>
        <location evidence="1 10">Nucleus</location>
    </subcellularLocation>
</comment>
<reference evidence="12" key="1">
    <citation type="journal article" date="2023" name="Mol. Phylogenet. Evol.">
        <title>Genome-scale phylogeny and comparative genomics of the fungal order Sordariales.</title>
        <authorList>
            <person name="Hensen N."/>
            <person name="Bonometti L."/>
            <person name="Westerberg I."/>
            <person name="Brannstrom I.O."/>
            <person name="Guillou S."/>
            <person name="Cros-Aarteil S."/>
            <person name="Calhoun S."/>
            <person name="Haridas S."/>
            <person name="Kuo A."/>
            <person name="Mondo S."/>
            <person name="Pangilinan J."/>
            <person name="Riley R."/>
            <person name="LaButti K."/>
            <person name="Andreopoulos B."/>
            <person name="Lipzen A."/>
            <person name="Chen C."/>
            <person name="Yan M."/>
            <person name="Daum C."/>
            <person name="Ng V."/>
            <person name="Clum A."/>
            <person name="Steindorff A."/>
            <person name="Ohm R.A."/>
            <person name="Martin F."/>
            <person name="Silar P."/>
            <person name="Natvig D.O."/>
            <person name="Lalanne C."/>
            <person name="Gautier V."/>
            <person name="Ament-Velasquez S.L."/>
            <person name="Kruys A."/>
            <person name="Hutchinson M.I."/>
            <person name="Powell A.J."/>
            <person name="Barry K."/>
            <person name="Miller A.N."/>
            <person name="Grigoriev I.V."/>
            <person name="Debuchy R."/>
            <person name="Gladieux P."/>
            <person name="Hiltunen Thoren M."/>
            <person name="Johannesson H."/>
        </authorList>
    </citation>
    <scope>NUCLEOTIDE SEQUENCE</scope>
    <source>
        <strain evidence="12">CBS 757.83</strain>
    </source>
</reference>
<keyword evidence="4 10" id="KW-0747">Spliceosome</keyword>
<keyword evidence="7 10" id="KW-0539">Nucleus</keyword>
<dbReference type="PANTHER" id="PTHR11021:SF0">
    <property type="entry name" value="SMALL NUCLEAR RIBONUCLEOPROTEIN F"/>
    <property type="match status" value="1"/>
</dbReference>
<proteinExistence type="inferred from homology"/>
<gene>
    <name evidence="12" type="ORF">N658DRAFT_426438</name>
</gene>
<dbReference type="PANTHER" id="PTHR11021">
    <property type="entry name" value="SMALL NUCLEAR RIBONUCLEOPROTEIN F SNRNP-F"/>
    <property type="match status" value="1"/>
</dbReference>